<sequence length="60" mass="6910">MHAYEIHQIRSAELIAEADQYRLVRAALRSRRAERRSARDAAEGRVSTDGPRRHRAPRTA</sequence>
<protein>
    <submittedName>
        <fullName evidence="1">Uncharacterized protein</fullName>
    </submittedName>
</protein>
<gene>
    <name evidence="1" type="ORF">V2W30_27990</name>
</gene>
<reference evidence="1" key="1">
    <citation type="journal article" date="2025" name="Int. J. Syst. Evol. Microbiol.">
        <title>Streptomyces citrinus sp. nov., with yellow diffusible pigment.</title>
        <authorList>
            <person name="He Y."/>
            <person name="Yang E."/>
            <person name="Xu J."/>
            <person name="Sun Y."/>
            <person name="Sun L."/>
        </authorList>
    </citation>
    <scope>NUCLEOTIDE SEQUENCE</scope>
    <source>
        <strain evidence="1">Q6</strain>
    </source>
</reference>
<proteinExistence type="predicted"/>
<name>A0ACD5AHV6_9ACTN</name>
<evidence type="ECO:0000313" key="1">
    <source>
        <dbReference type="EMBL" id="WWQ66803.1"/>
    </source>
</evidence>
<accession>A0ACD5AHV6</accession>
<dbReference type="Proteomes" id="UP001432251">
    <property type="component" value="Chromosome"/>
</dbReference>
<organism evidence="1 2">
    <name type="scientific">Streptomyces citrinus</name>
    <dbReference type="NCBI Taxonomy" id="3118173"/>
    <lineage>
        <taxon>Bacteria</taxon>
        <taxon>Bacillati</taxon>
        <taxon>Actinomycetota</taxon>
        <taxon>Actinomycetes</taxon>
        <taxon>Kitasatosporales</taxon>
        <taxon>Streptomycetaceae</taxon>
        <taxon>Streptomyces</taxon>
    </lineage>
</organism>
<keyword evidence="2" id="KW-1185">Reference proteome</keyword>
<evidence type="ECO:0000313" key="2">
    <source>
        <dbReference type="Proteomes" id="UP001432251"/>
    </source>
</evidence>
<dbReference type="EMBL" id="CP146022">
    <property type="protein sequence ID" value="WWQ66803.1"/>
    <property type="molecule type" value="Genomic_DNA"/>
</dbReference>